<keyword evidence="2" id="KW-0812">Transmembrane</keyword>
<feature type="transmembrane region" description="Helical" evidence="2">
    <location>
        <begin position="81"/>
        <end position="101"/>
    </location>
</feature>
<evidence type="ECO:0000256" key="1">
    <source>
        <dbReference type="SAM" id="Coils"/>
    </source>
</evidence>
<evidence type="ECO:0000313" key="4">
    <source>
        <dbReference type="EMBL" id="UOX33075.1"/>
    </source>
</evidence>
<dbReference type="InterPro" id="IPR050640">
    <property type="entry name" value="Bact_2-comp_sensor_kinase"/>
</dbReference>
<proteinExistence type="predicted"/>
<reference evidence="4" key="2">
    <citation type="submission" date="2022-04" db="EMBL/GenBank/DDBJ databases">
        <title>Complete Genome Sequence of Flavobacterium sediminilitoris YSM-43, Isolated from a Tidal Sediment.</title>
        <authorList>
            <person name="Lee P.A."/>
        </authorList>
    </citation>
    <scope>NUCLEOTIDE SEQUENCE</scope>
    <source>
        <strain evidence="4">YSM-43</strain>
    </source>
</reference>
<organism evidence="4 5">
    <name type="scientific">Flavobacterium sediminilitoris</name>
    <dbReference type="NCBI Taxonomy" id="2024526"/>
    <lineage>
        <taxon>Bacteria</taxon>
        <taxon>Pseudomonadati</taxon>
        <taxon>Bacteroidota</taxon>
        <taxon>Flavobacteriia</taxon>
        <taxon>Flavobacteriales</taxon>
        <taxon>Flavobacteriaceae</taxon>
        <taxon>Flavobacterium</taxon>
    </lineage>
</organism>
<name>A0ABY4HJP0_9FLAO</name>
<sequence length="339" mass="39907">MKQAKIISLLKNSIVVLVIIIILSTIQTYTLHQTKKFGSVDFYDIDGHIFSIIISIISFLSTYLSWKIISKIYTQRIIKIGMTFLLALFIFSIMVSVYYVLYRYLIYNFSTSINMIIGNIVFGITMNHLYISGYTIAYLHFSNSKKLAVNIEHLEKEKEVFKSKMLQKNLEPHFLFNNLSILSSLIKKKPDEVETFIDNFSDVYRYYLKHNQKEIVTLSEEIKFIKSYILLIQKRFNNAYTIHIKIENELGYILPCSLQLCIENAIKHNYGNENNPLEVYLERIEDTIIIKNKLKPIETNTSSYIGNQYLKDQYKLLFNCTLEFEKTETEYFVRIPIIK</sequence>
<keyword evidence="4" id="KW-0418">Kinase</keyword>
<feature type="domain" description="Signal transduction histidine kinase internal region" evidence="3">
    <location>
        <begin position="163"/>
        <end position="238"/>
    </location>
</feature>
<evidence type="ECO:0000256" key="2">
    <source>
        <dbReference type="SAM" id="Phobius"/>
    </source>
</evidence>
<keyword evidence="4" id="KW-0808">Transferase</keyword>
<keyword evidence="1" id="KW-0175">Coiled coil</keyword>
<gene>
    <name evidence="4" type="ORF">LXD69_13635</name>
</gene>
<dbReference type="PANTHER" id="PTHR34220:SF7">
    <property type="entry name" value="SENSOR HISTIDINE KINASE YPDA"/>
    <property type="match status" value="1"/>
</dbReference>
<feature type="transmembrane region" description="Helical" evidence="2">
    <location>
        <begin position="49"/>
        <end position="69"/>
    </location>
</feature>
<protein>
    <submittedName>
        <fullName evidence="4">Histidine kinase</fullName>
    </submittedName>
</protein>
<dbReference type="RefSeq" id="WP_246915810.1">
    <property type="nucleotide sequence ID" value="NZ_CP090145.1"/>
</dbReference>
<dbReference type="Pfam" id="PF06580">
    <property type="entry name" value="His_kinase"/>
    <property type="match status" value="1"/>
</dbReference>
<dbReference type="GO" id="GO:0016301">
    <property type="term" value="F:kinase activity"/>
    <property type="evidence" value="ECO:0007669"/>
    <property type="project" value="UniProtKB-KW"/>
</dbReference>
<feature type="coiled-coil region" evidence="1">
    <location>
        <begin position="144"/>
        <end position="171"/>
    </location>
</feature>
<evidence type="ECO:0000259" key="3">
    <source>
        <dbReference type="Pfam" id="PF06580"/>
    </source>
</evidence>
<feature type="transmembrane region" description="Helical" evidence="2">
    <location>
        <begin position="12"/>
        <end position="29"/>
    </location>
</feature>
<keyword evidence="2" id="KW-1133">Transmembrane helix</keyword>
<evidence type="ECO:0000313" key="5">
    <source>
        <dbReference type="Proteomes" id="UP000830454"/>
    </source>
</evidence>
<keyword evidence="5" id="KW-1185">Reference proteome</keyword>
<accession>A0ABY4HJP0</accession>
<reference evidence="4" key="1">
    <citation type="submission" date="2021-12" db="EMBL/GenBank/DDBJ databases">
        <authorList>
            <person name="Cha I.-T."/>
            <person name="Lee K.-E."/>
            <person name="Park S.-J."/>
        </authorList>
    </citation>
    <scope>NUCLEOTIDE SEQUENCE</scope>
    <source>
        <strain evidence="4">YSM-43</strain>
    </source>
</reference>
<dbReference type="InterPro" id="IPR010559">
    <property type="entry name" value="Sig_transdc_His_kin_internal"/>
</dbReference>
<feature type="transmembrane region" description="Helical" evidence="2">
    <location>
        <begin position="113"/>
        <end position="137"/>
    </location>
</feature>
<dbReference type="EMBL" id="CP090145">
    <property type="protein sequence ID" value="UOX33075.1"/>
    <property type="molecule type" value="Genomic_DNA"/>
</dbReference>
<dbReference type="PANTHER" id="PTHR34220">
    <property type="entry name" value="SENSOR HISTIDINE KINASE YPDA"/>
    <property type="match status" value="1"/>
</dbReference>
<dbReference type="Proteomes" id="UP000830454">
    <property type="component" value="Chromosome"/>
</dbReference>
<keyword evidence="2" id="KW-0472">Membrane</keyword>